<accession>A0ABD6EFH8</accession>
<feature type="domain" description="Helicase C-terminal" evidence="2">
    <location>
        <begin position="174"/>
        <end position="324"/>
    </location>
</feature>
<dbReference type="InterPro" id="IPR044972">
    <property type="entry name" value="Mot1"/>
</dbReference>
<dbReference type="InterPro" id="IPR001650">
    <property type="entry name" value="Helicase_C-like"/>
</dbReference>
<gene>
    <name evidence="3" type="ORF">AB6A40_002001</name>
</gene>
<dbReference type="EMBL" id="JBGFUD010000822">
    <property type="protein sequence ID" value="MFH4975292.1"/>
    <property type="molecule type" value="Genomic_DNA"/>
</dbReference>
<dbReference type="AlphaFoldDB" id="A0ABD6EFH8"/>
<evidence type="ECO:0000313" key="4">
    <source>
        <dbReference type="Proteomes" id="UP001608902"/>
    </source>
</evidence>
<dbReference type="PANTHER" id="PTHR36498">
    <property type="entry name" value="TATA-BINDING PROTEIN-ASSOCIATED FACTOR 172"/>
    <property type="match status" value="1"/>
</dbReference>
<sequence length="448" mass="49946">MPGYLGSMKQFRISFLRLINACRNVNASTKEIQIGQDALDRLHKAVLPFVMRRLKADVLKDLPEKIVQDYMCTMTESQRELYVHIINQCNTVRSTSRNHGGISPLETIAELRKCIVHPSLVSAKIGGSHSAQGTIEESGKMIALRELLQECGIGCCSQSPSYDEIQPQGASEAGVLPGIDQHRALIFCQRIATVQLIANMIDSRELGTDIRYLVLDGTIPASSRHSIAEKFNLDPGIDILLLTTSVGGEGLNLTGADVVIFVEHDWNPVKDLQAMDRAHRIGQRRTVNVYRLITEASIEQKIMRYQKFKTDTANALVGADNRSLQTMATEQLVELFALDGGGGISSREPQSKAGTKTKKSAEVYAPDMLDPSDRWDLEELWDQSQYDRYNAVNLGRGTEESESTSGIKRQIMEDLYDENPPSKESQRQTMTIAHHEILTEETEKNIKT</sequence>
<comment type="caution">
    <text evidence="3">The sequence shown here is derived from an EMBL/GenBank/DDBJ whole genome shotgun (WGS) entry which is preliminary data.</text>
</comment>
<keyword evidence="1" id="KW-0378">Hydrolase</keyword>
<dbReference type="InterPro" id="IPR049730">
    <property type="entry name" value="SNF2/RAD54-like_C"/>
</dbReference>
<evidence type="ECO:0000313" key="3">
    <source>
        <dbReference type="EMBL" id="MFH4975292.1"/>
    </source>
</evidence>
<proteinExistence type="predicted"/>
<organism evidence="3 4">
    <name type="scientific">Gnathostoma spinigerum</name>
    <dbReference type="NCBI Taxonomy" id="75299"/>
    <lineage>
        <taxon>Eukaryota</taxon>
        <taxon>Metazoa</taxon>
        <taxon>Ecdysozoa</taxon>
        <taxon>Nematoda</taxon>
        <taxon>Chromadorea</taxon>
        <taxon>Rhabditida</taxon>
        <taxon>Spirurina</taxon>
        <taxon>Gnathostomatomorpha</taxon>
        <taxon>Gnathostomatoidea</taxon>
        <taxon>Gnathostomatidae</taxon>
        <taxon>Gnathostoma</taxon>
    </lineage>
</organism>
<dbReference type="Gene3D" id="3.40.50.300">
    <property type="entry name" value="P-loop containing nucleotide triphosphate hydrolases"/>
    <property type="match status" value="1"/>
</dbReference>
<keyword evidence="4" id="KW-1185">Reference proteome</keyword>
<dbReference type="CDD" id="cd18793">
    <property type="entry name" value="SF2_C_SNF"/>
    <property type="match status" value="1"/>
</dbReference>
<dbReference type="InterPro" id="IPR027417">
    <property type="entry name" value="P-loop_NTPase"/>
</dbReference>
<evidence type="ECO:0000256" key="1">
    <source>
        <dbReference type="ARBA" id="ARBA00022801"/>
    </source>
</evidence>
<dbReference type="SMART" id="SM00490">
    <property type="entry name" value="HELICc"/>
    <property type="match status" value="1"/>
</dbReference>
<dbReference type="PANTHER" id="PTHR36498:SF1">
    <property type="entry name" value="TATA-BINDING PROTEIN-ASSOCIATED FACTOR 172"/>
    <property type="match status" value="1"/>
</dbReference>
<reference evidence="3 4" key="1">
    <citation type="submission" date="2024-08" db="EMBL/GenBank/DDBJ databases">
        <title>Gnathostoma spinigerum genome.</title>
        <authorList>
            <person name="Gonzalez-Bertolin B."/>
            <person name="Monzon S."/>
            <person name="Zaballos A."/>
            <person name="Jimenez P."/>
            <person name="Dekumyoy P."/>
            <person name="Varona S."/>
            <person name="Cuesta I."/>
            <person name="Sumanam S."/>
            <person name="Adisakwattana P."/>
            <person name="Gasser R.B."/>
            <person name="Hernandez-Gonzalez A."/>
            <person name="Young N.D."/>
            <person name="Perteguer M.J."/>
        </authorList>
    </citation>
    <scope>NUCLEOTIDE SEQUENCE [LARGE SCALE GENOMIC DNA]</scope>
    <source>
        <strain evidence="3">AL3</strain>
        <tissue evidence="3">Liver</tissue>
    </source>
</reference>
<dbReference type="Pfam" id="PF00176">
    <property type="entry name" value="SNF2-rel_dom"/>
    <property type="match status" value="1"/>
</dbReference>
<evidence type="ECO:0000259" key="2">
    <source>
        <dbReference type="PROSITE" id="PS51194"/>
    </source>
</evidence>
<dbReference type="InterPro" id="IPR000330">
    <property type="entry name" value="SNF2_N"/>
</dbReference>
<dbReference type="SUPFAM" id="SSF52540">
    <property type="entry name" value="P-loop containing nucleoside triphosphate hydrolases"/>
    <property type="match status" value="1"/>
</dbReference>
<dbReference type="PROSITE" id="PS51194">
    <property type="entry name" value="HELICASE_CTER"/>
    <property type="match status" value="1"/>
</dbReference>
<dbReference type="GO" id="GO:0016787">
    <property type="term" value="F:hydrolase activity"/>
    <property type="evidence" value="ECO:0007669"/>
    <property type="project" value="UniProtKB-KW"/>
</dbReference>
<protein>
    <recommendedName>
        <fullName evidence="2">Helicase C-terminal domain-containing protein</fullName>
    </recommendedName>
</protein>
<dbReference type="Pfam" id="PF00271">
    <property type="entry name" value="Helicase_C"/>
    <property type="match status" value="1"/>
</dbReference>
<dbReference type="Proteomes" id="UP001608902">
    <property type="component" value="Unassembled WGS sequence"/>
</dbReference>
<name>A0ABD6EFH8_9BILA</name>